<accession>A0A644Y152</accession>
<dbReference type="GO" id="GO:0003677">
    <property type="term" value="F:DNA binding"/>
    <property type="evidence" value="ECO:0007669"/>
    <property type="project" value="UniProtKB-KW"/>
</dbReference>
<dbReference type="GO" id="GO:0004803">
    <property type="term" value="F:transposase activity"/>
    <property type="evidence" value="ECO:0007669"/>
    <property type="project" value="InterPro"/>
</dbReference>
<gene>
    <name evidence="4" type="ORF">SDC9_68696</name>
</gene>
<dbReference type="GO" id="GO:0006313">
    <property type="term" value="P:DNA transposition"/>
    <property type="evidence" value="ECO:0007669"/>
    <property type="project" value="InterPro"/>
</dbReference>
<evidence type="ECO:0000256" key="3">
    <source>
        <dbReference type="ARBA" id="ARBA00023172"/>
    </source>
</evidence>
<dbReference type="EMBL" id="VSSQ01003766">
    <property type="protein sequence ID" value="MPM22245.1"/>
    <property type="molecule type" value="Genomic_DNA"/>
</dbReference>
<proteinExistence type="predicted"/>
<evidence type="ECO:0000313" key="4">
    <source>
        <dbReference type="EMBL" id="MPM22245.1"/>
    </source>
</evidence>
<dbReference type="Pfam" id="PF00872">
    <property type="entry name" value="Transposase_mut"/>
    <property type="match status" value="1"/>
</dbReference>
<organism evidence="4">
    <name type="scientific">bioreactor metagenome</name>
    <dbReference type="NCBI Taxonomy" id="1076179"/>
    <lineage>
        <taxon>unclassified sequences</taxon>
        <taxon>metagenomes</taxon>
        <taxon>ecological metagenomes</taxon>
    </lineage>
</organism>
<keyword evidence="3" id="KW-0233">DNA recombination</keyword>
<dbReference type="InterPro" id="IPR001207">
    <property type="entry name" value="Transposase_mutator"/>
</dbReference>
<evidence type="ECO:0000256" key="2">
    <source>
        <dbReference type="ARBA" id="ARBA00023125"/>
    </source>
</evidence>
<evidence type="ECO:0008006" key="5">
    <source>
        <dbReference type="Google" id="ProtNLM"/>
    </source>
</evidence>
<reference evidence="4" key="1">
    <citation type="submission" date="2019-08" db="EMBL/GenBank/DDBJ databases">
        <authorList>
            <person name="Kucharzyk K."/>
            <person name="Murdoch R.W."/>
            <person name="Higgins S."/>
            <person name="Loffler F."/>
        </authorList>
    </citation>
    <scope>NUCLEOTIDE SEQUENCE</scope>
</reference>
<protein>
    <recommendedName>
        <fullName evidence="5">Mutator family transposase</fullName>
    </recommendedName>
</protein>
<name>A0A644Y152_9ZZZZ</name>
<comment type="caution">
    <text evidence="4">The sequence shown here is derived from an EMBL/GenBank/DDBJ whole genome shotgun (WGS) entry which is preliminary data.</text>
</comment>
<dbReference type="AlphaFoldDB" id="A0A644Y152"/>
<keyword evidence="2" id="KW-0238">DNA-binding</keyword>
<evidence type="ECO:0000256" key="1">
    <source>
        <dbReference type="ARBA" id="ARBA00022578"/>
    </source>
</evidence>
<keyword evidence="1" id="KW-0815">Transposition</keyword>
<sequence>MQVFGVSASLSEHEAHWRTFFKSLKERGLNGVKLVISDDHEDMGAARRAVFGSVPWQRSDRTVIAKRKHYFLIRLIKP</sequence>